<name>A0A5C5Z7V1_9BACT</name>
<accession>A0A5C5Z7V1</accession>
<dbReference type="AlphaFoldDB" id="A0A5C5Z7V1"/>
<feature type="compositionally biased region" description="Basic residues" evidence="1">
    <location>
        <begin position="155"/>
        <end position="174"/>
    </location>
</feature>
<dbReference type="OrthoDB" id="269669at2"/>
<feature type="compositionally biased region" description="Polar residues" evidence="1">
    <location>
        <begin position="183"/>
        <end position="197"/>
    </location>
</feature>
<dbReference type="Proteomes" id="UP000315010">
    <property type="component" value="Unassembled WGS sequence"/>
</dbReference>
<proteinExistence type="predicted"/>
<reference evidence="2 3" key="1">
    <citation type="submission" date="2019-02" db="EMBL/GenBank/DDBJ databases">
        <title>Deep-cultivation of Planctomycetes and their phenomic and genomic characterization uncovers novel biology.</title>
        <authorList>
            <person name="Wiegand S."/>
            <person name="Jogler M."/>
            <person name="Boedeker C."/>
            <person name="Pinto D."/>
            <person name="Vollmers J."/>
            <person name="Rivas-Marin E."/>
            <person name="Kohn T."/>
            <person name="Peeters S.H."/>
            <person name="Heuer A."/>
            <person name="Rast P."/>
            <person name="Oberbeckmann S."/>
            <person name="Bunk B."/>
            <person name="Jeske O."/>
            <person name="Meyerdierks A."/>
            <person name="Storesund J.E."/>
            <person name="Kallscheuer N."/>
            <person name="Luecker S."/>
            <person name="Lage O.M."/>
            <person name="Pohl T."/>
            <person name="Merkel B.J."/>
            <person name="Hornburger P."/>
            <person name="Mueller R.-W."/>
            <person name="Bruemmer F."/>
            <person name="Labrenz M."/>
            <person name="Spormann A.M."/>
            <person name="Op Den Camp H."/>
            <person name="Overmann J."/>
            <person name="Amann R."/>
            <person name="Jetten M.S.M."/>
            <person name="Mascher T."/>
            <person name="Medema M.H."/>
            <person name="Devos D.P."/>
            <person name="Kaster A.-K."/>
            <person name="Ovreas L."/>
            <person name="Rohde M."/>
            <person name="Galperin M.Y."/>
            <person name="Jogler C."/>
        </authorList>
    </citation>
    <scope>NUCLEOTIDE SEQUENCE [LARGE SCALE GENOMIC DNA]</scope>
    <source>
        <strain evidence="2 3">CA13</strain>
    </source>
</reference>
<evidence type="ECO:0000313" key="2">
    <source>
        <dbReference type="EMBL" id="TWT83318.1"/>
    </source>
</evidence>
<evidence type="ECO:0000313" key="3">
    <source>
        <dbReference type="Proteomes" id="UP000315010"/>
    </source>
</evidence>
<protein>
    <submittedName>
        <fullName evidence="2">Uncharacterized protein</fullName>
    </submittedName>
</protein>
<sequence>MNVCLCREDGTYEAGESLTTQWRISRVPLDQLQGLEVSVLWHTEGKGDEDLHVHHFHRLDENQLRQLGIADSQSISCKLPCTPLSYHGHLIHLQWCIRLRLFVEGGREIVTEQPFYLVSSRRVVTPEPTTRPSADRSDANASATRTNLDGAGPNVKRRRLTIRKGFVHHARSNRRANSAVAPDSQSVDSAKSADTNI</sequence>
<gene>
    <name evidence="2" type="ORF">CA13_47830</name>
</gene>
<organism evidence="2 3">
    <name type="scientific">Novipirellula herctigrandis</name>
    <dbReference type="NCBI Taxonomy" id="2527986"/>
    <lineage>
        <taxon>Bacteria</taxon>
        <taxon>Pseudomonadati</taxon>
        <taxon>Planctomycetota</taxon>
        <taxon>Planctomycetia</taxon>
        <taxon>Pirellulales</taxon>
        <taxon>Pirellulaceae</taxon>
        <taxon>Novipirellula</taxon>
    </lineage>
</organism>
<comment type="caution">
    <text evidence="2">The sequence shown here is derived from an EMBL/GenBank/DDBJ whole genome shotgun (WGS) entry which is preliminary data.</text>
</comment>
<evidence type="ECO:0000256" key="1">
    <source>
        <dbReference type="SAM" id="MobiDB-lite"/>
    </source>
</evidence>
<feature type="region of interest" description="Disordered" evidence="1">
    <location>
        <begin position="124"/>
        <end position="197"/>
    </location>
</feature>
<dbReference type="RefSeq" id="WP_146400397.1">
    <property type="nucleotide sequence ID" value="NZ_SJPJ01000001.1"/>
</dbReference>
<keyword evidence="3" id="KW-1185">Reference proteome</keyword>
<dbReference type="EMBL" id="SJPJ01000001">
    <property type="protein sequence ID" value="TWT83318.1"/>
    <property type="molecule type" value="Genomic_DNA"/>
</dbReference>